<dbReference type="AlphaFoldDB" id="A0A841YC55"/>
<feature type="transmembrane region" description="Helical" evidence="7">
    <location>
        <begin position="61"/>
        <end position="78"/>
    </location>
</feature>
<comment type="caution">
    <text evidence="8">The sequence shown here is derived from an EMBL/GenBank/DDBJ whole genome shotgun (WGS) entry which is preliminary data.</text>
</comment>
<dbReference type="Pfam" id="PF06146">
    <property type="entry name" value="PsiE"/>
    <property type="match status" value="1"/>
</dbReference>
<comment type="similarity">
    <text evidence="2 7">Belongs to the PsiE family.</text>
</comment>
<keyword evidence="3 7" id="KW-1003">Cell membrane</keyword>
<dbReference type="InterPro" id="IPR020948">
    <property type="entry name" value="P_starv_induced_PsiE-like"/>
</dbReference>
<dbReference type="Proteomes" id="UP000571128">
    <property type="component" value="Unassembled WGS sequence"/>
</dbReference>
<proteinExistence type="inferred from homology"/>
<name>A0A841YC55_9LIST</name>
<evidence type="ECO:0000256" key="4">
    <source>
        <dbReference type="ARBA" id="ARBA00022692"/>
    </source>
</evidence>
<keyword evidence="5 7" id="KW-1133">Transmembrane helix</keyword>
<dbReference type="RefSeq" id="WP_007545790.1">
    <property type="nucleotide sequence ID" value="NZ_JAARPY010000002.1"/>
</dbReference>
<organism evidence="8 9">
    <name type="scientific">Listeria fleischmannii</name>
    <dbReference type="NCBI Taxonomy" id="1069827"/>
    <lineage>
        <taxon>Bacteria</taxon>
        <taxon>Bacillati</taxon>
        <taxon>Bacillota</taxon>
        <taxon>Bacilli</taxon>
        <taxon>Bacillales</taxon>
        <taxon>Listeriaceae</taxon>
        <taxon>Listeria</taxon>
    </lineage>
</organism>
<gene>
    <name evidence="7 8" type="primary">psiE</name>
    <name evidence="8" type="ORF">HB844_03215</name>
</gene>
<dbReference type="HAMAP" id="MF_01048">
    <property type="entry name" value="PsiE"/>
    <property type="match status" value="1"/>
</dbReference>
<dbReference type="GO" id="GO:0005886">
    <property type="term" value="C:plasma membrane"/>
    <property type="evidence" value="ECO:0007669"/>
    <property type="project" value="UniProtKB-SubCell"/>
</dbReference>
<evidence type="ECO:0000313" key="9">
    <source>
        <dbReference type="Proteomes" id="UP000571128"/>
    </source>
</evidence>
<dbReference type="GO" id="GO:0016036">
    <property type="term" value="P:cellular response to phosphate starvation"/>
    <property type="evidence" value="ECO:0007669"/>
    <property type="project" value="InterPro"/>
</dbReference>
<evidence type="ECO:0000256" key="2">
    <source>
        <dbReference type="ARBA" id="ARBA00005632"/>
    </source>
</evidence>
<feature type="transmembrane region" description="Helical" evidence="7">
    <location>
        <begin position="109"/>
        <end position="128"/>
    </location>
</feature>
<dbReference type="PANTHER" id="PTHR37819:SF1">
    <property type="entry name" value="PROTEIN PSIE"/>
    <property type="match status" value="1"/>
</dbReference>
<evidence type="ECO:0000256" key="1">
    <source>
        <dbReference type="ARBA" id="ARBA00004429"/>
    </source>
</evidence>
<evidence type="ECO:0000256" key="7">
    <source>
        <dbReference type="HAMAP-Rule" id="MF_01048"/>
    </source>
</evidence>
<dbReference type="PIRSF" id="PIRSF029598">
    <property type="entry name" value="PsiE"/>
    <property type="match status" value="1"/>
</dbReference>
<sequence>MKFLEKINHYVPIFLQAMLNLALIVVGITLVVFLFSEAWLIFNNLFTTHSSSAYYKMTEEILIFFLYFEFIALIIKYFQTGYHFPLRYFIYIGITAIVRLIIVDHSDSLATFVLAGAILLLVAALYLANTKLLKRE</sequence>
<keyword evidence="6 7" id="KW-0472">Membrane</keyword>
<evidence type="ECO:0000256" key="6">
    <source>
        <dbReference type="ARBA" id="ARBA00023136"/>
    </source>
</evidence>
<feature type="transmembrane region" description="Helical" evidence="7">
    <location>
        <begin position="21"/>
        <end position="41"/>
    </location>
</feature>
<evidence type="ECO:0000256" key="3">
    <source>
        <dbReference type="ARBA" id="ARBA00022475"/>
    </source>
</evidence>
<dbReference type="EMBL" id="JAARPY010000002">
    <property type="protein sequence ID" value="MBC1397875.1"/>
    <property type="molecule type" value="Genomic_DNA"/>
</dbReference>
<keyword evidence="4 7" id="KW-0812">Transmembrane</keyword>
<comment type="subcellular location">
    <subcellularLocation>
        <location evidence="1">Cell inner membrane</location>
        <topology evidence="1">Multi-pass membrane protein</topology>
    </subcellularLocation>
    <subcellularLocation>
        <location evidence="7">Cell membrane</location>
        <topology evidence="7">Multi-pass membrane protein</topology>
    </subcellularLocation>
</comment>
<feature type="transmembrane region" description="Helical" evidence="7">
    <location>
        <begin position="85"/>
        <end position="103"/>
    </location>
</feature>
<accession>A0A841YC55</accession>
<evidence type="ECO:0000256" key="5">
    <source>
        <dbReference type="ARBA" id="ARBA00022989"/>
    </source>
</evidence>
<evidence type="ECO:0000313" key="8">
    <source>
        <dbReference type="EMBL" id="MBC1397875.1"/>
    </source>
</evidence>
<dbReference type="PANTHER" id="PTHR37819">
    <property type="entry name" value="PROTEIN PSIE"/>
    <property type="match status" value="1"/>
</dbReference>
<reference evidence="8 9" key="1">
    <citation type="submission" date="2020-03" db="EMBL/GenBank/DDBJ databases">
        <title>Soil Listeria distribution.</title>
        <authorList>
            <person name="Liao J."/>
            <person name="Wiedmann M."/>
        </authorList>
    </citation>
    <scope>NUCLEOTIDE SEQUENCE [LARGE SCALE GENOMIC DNA]</scope>
    <source>
        <strain evidence="8 9">FSL L7-1645</strain>
    </source>
</reference>
<dbReference type="NCBIfam" id="NF002765">
    <property type="entry name" value="PRK02833.1-3"/>
    <property type="match status" value="1"/>
</dbReference>
<protein>
    <recommendedName>
        <fullName evidence="7">Protein PsiE homolog</fullName>
    </recommendedName>
</protein>
<dbReference type="InterPro" id="IPR009315">
    <property type="entry name" value="P_starv_induced_PsiE"/>
</dbReference>